<evidence type="ECO:0000256" key="2">
    <source>
        <dbReference type="SAM" id="SignalP"/>
    </source>
</evidence>
<organism evidence="3 4">
    <name type="scientific">Caulifigura coniformis</name>
    <dbReference type="NCBI Taxonomy" id="2527983"/>
    <lineage>
        <taxon>Bacteria</taxon>
        <taxon>Pseudomonadati</taxon>
        <taxon>Planctomycetota</taxon>
        <taxon>Planctomycetia</taxon>
        <taxon>Planctomycetales</taxon>
        <taxon>Planctomycetaceae</taxon>
        <taxon>Caulifigura</taxon>
    </lineage>
</organism>
<evidence type="ECO:0008006" key="5">
    <source>
        <dbReference type="Google" id="ProtNLM"/>
    </source>
</evidence>
<reference evidence="3 4" key="1">
    <citation type="submission" date="2019-02" db="EMBL/GenBank/DDBJ databases">
        <title>Deep-cultivation of Planctomycetes and their phenomic and genomic characterization uncovers novel biology.</title>
        <authorList>
            <person name="Wiegand S."/>
            <person name="Jogler M."/>
            <person name="Boedeker C."/>
            <person name="Pinto D."/>
            <person name="Vollmers J."/>
            <person name="Rivas-Marin E."/>
            <person name="Kohn T."/>
            <person name="Peeters S.H."/>
            <person name="Heuer A."/>
            <person name="Rast P."/>
            <person name="Oberbeckmann S."/>
            <person name="Bunk B."/>
            <person name="Jeske O."/>
            <person name="Meyerdierks A."/>
            <person name="Storesund J.E."/>
            <person name="Kallscheuer N."/>
            <person name="Luecker S."/>
            <person name="Lage O.M."/>
            <person name="Pohl T."/>
            <person name="Merkel B.J."/>
            <person name="Hornburger P."/>
            <person name="Mueller R.-W."/>
            <person name="Bruemmer F."/>
            <person name="Labrenz M."/>
            <person name="Spormann A.M."/>
            <person name="Op den Camp H."/>
            <person name="Overmann J."/>
            <person name="Amann R."/>
            <person name="Jetten M.S.M."/>
            <person name="Mascher T."/>
            <person name="Medema M.H."/>
            <person name="Devos D.P."/>
            <person name="Kaster A.-K."/>
            <person name="Ovreas L."/>
            <person name="Rohde M."/>
            <person name="Galperin M.Y."/>
            <person name="Jogler C."/>
        </authorList>
    </citation>
    <scope>NUCLEOTIDE SEQUENCE [LARGE SCALE GENOMIC DNA]</scope>
    <source>
        <strain evidence="3 4">Pan44</strain>
    </source>
</reference>
<protein>
    <recommendedName>
        <fullName evidence="5">Secreted protein</fullName>
    </recommendedName>
</protein>
<feature type="region of interest" description="Disordered" evidence="1">
    <location>
        <begin position="38"/>
        <end position="76"/>
    </location>
</feature>
<dbReference type="KEGG" id="ccos:Pan44_22800"/>
<feature type="compositionally biased region" description="Low complexity" evidence="1">
    <location>
        <begin position="44"/>
        <end position="62"/>
    </location>
</feature>
<evidence type="ECO:0000313" key="4">
    <source>
        <dbReference type="Proteomes" id="UP000315700"/>
    </source>
</evidence>
<name>A0A517SDP5_9PLAN</name>
<sequence length="76" mass="8510" precursor="true">MNRSRLAASALAVMVVFTSSIASAQLFRSRTSYRSCYQNGVQAPQQRSYSSPQRSSSSSTPRWKLQKTDPAKYRTS</sequence>
<dbReference type="InParanoid" id="A0A517SDP5"/>
<feature type="signal peptide" evidence="2">
    <location>
        <begin position="1"/>
        <end position="24"/>
    </location>
</feature>
<dbReference type="EMBL" id="CP036271">
    <property type="protein sequence ID" value="QDT54252.1"/>
    <property type="molecule type" value="Genomic_DNA"/>
</dbReference>
<dbReference type="RefSeq" id="WP_145030128.1">
    <property type="nucleotide sequence ID" value="NZ_CP036271.1"/>
</dbReference>
<keyword evidence="4" id="KW-1185">Reference proteome</keyword>
<evidence type="ECO:0000256" key="1">
    <source>
        <dbReference type="SAM" id="MobiDB-lite"/>
    </source>
</evidence>
<gene>
    <name evidence="3" type="ORF">Pan44_22800</name>
</gene>
<accession>A0A517SDP5</accession>
<feature type="chain" id="PRO_5021773883" description="Secreted protein" evidence="2">
    <location>
        <begin position="25"/>
        <end position="76"/>
    </location>
</feature>
<feature type="compositionally biased region" description="Basic and acidic residues" evidence="1">
    <location>
        <begin position="66"/>
        <end position="76"/>
    </location>
</feature>
<evidence type="ECO:0000313" key="3">
    <source>
        <dbReference type="EMBL" id="QDT54252.1"/>
    </source>
</evidence>
<dbReference type="Proteomes" id="UP000315700">
    <property type="component" value="Chromosome"/>
</dbReference>
<keyword evidence="2" id="KW-0732">Signal</keyword>
<dbReference type="AlphaFoldDB" id="A0A517SDP5"/>
<proteinExistence type="predicted"/>